<organism evidence="1 2">
    <name type="scientific">Triparma retinervis</name>
    <dbReference type="NCBI Taxonomy" id="2557542"/>
    <lineage>
        <taxon>Eukaryota</taxon>
        <taxon>Sar</taxon>
        <taxon>Stramenopiles</taxon>
        <taxon>Ochrophyta</taxon>
        <taxon>Bolidophyceae</taxon>
        <taxon>Parmales</taxon>
        <taxon>Triparmaceae</taxon>
        <taxon>Triparma</taxon>
    </lineage>
</organism>
<comment type="caution">
    <text evidence="1">The sequence shown here is derived from an EMBL/GenBank/DDBJ whole genome shotgun (WGS) entry which is preliminary data.</text>
</comment>
<dbReference type="InterPro" id="IPR029063">
    <property type="entry name" value="SAM-dependent_MTases_sf"/>
</dbReference>
<protein>
    <recommendedName>
        <fullName evidence="3">Methyltransferase domain-containing protein</fullName>
    </recommendedName>
</protein>
<gene>
    <name evidence="1" type="ORF">TrRE_jg10437</name>
</gene>
<dbReference type="SUPFAM" id="SSF53335">
    <property type="entry name" value="S-adenosyl-L-methionine-dependent methyltransferases"/>
    <property type="match status" value="1"/>
</dbReference>
<name>A0A9W7A1U7_9STRA</name>
<dbReference type="Gene3D" id="3.40.50.150">
    <property type="entry name" value="Vaccinia Virus protein VP39"/>
    <property type="match status" value="1"/>
</dbReference>
<keyword evidence="2" id="KW-1185">Reference proteome</keyword>
<dbReference type="Proteomes" id="UP001165082">
    <property type="component" value="Unassembled WGS sequence"/>
</dbReference>
<accession>A0A9W7A1U7</accession>
<sequence>MKVPPTSTPIPSIDEFKSLGTLLPYHTYLAYYDLLVALQSLNKDSTKERPVHLDLYCGTGMSSQVLADDYTRLGSSAIVVGVDRSFDRLSRGGMFKGSIKDPSDASIAANCNVRTISNNCIMVRADVPSLMSMYLNSRRPGLTPFPNVVKTTIFYPNPYPKSRSYNSRFYGEPWFLGYRLEAGGEVEVRSNWETLCMQALDVWKMGGMGVEGVEGVLRRVEEGGDGGVEGGGGVEVVEEGERRVSLFERKYFDVGERCFKVTLT</sequence>
<proteinExistence type="predicted"/>
<evidence type="ECO:0000313" key="1">
    <source>
        <dbReference type="EMBL" id="GMH59845.1"/>
    </source>
</evidence>
<evidence type="ECO:0000313" key="2">
    <source>
        <dbReference type="Proteomes" id="UP001165082"/>
    </source>
</evidence>
<evidence type="ECO:0008006" key="3">
    <source>
        <dbReference type="Google" id="ProtNLM"/>
    </source>
</evidence>
<dbReference type="AlphaFoldDB" id="A0A9W7A1U7"/>
<dbReference type="EMBL" id="BRXZ01002324">
    <property type="protein sequence ID" value="GMH59845.1"/>
    <property type="molecule type" value="Genomic_DNA"/>
</dbReference>
<reference evidence="1" key="1">
    <citation type="submission" date="2022-07" db="EMBL/GenBank/DDBJ databases">
        <title>Genome analysis of Parmales, a sister group of diatoms, reveals the evolutionary specialization of diatoms from phago-mixotrophs to photoautotrophs.</title>
        <authorList>
            <person name="Ban H."/>
            <person name="Sato S."/>
            <person name="Yoshikawa S."/>
            <person name="Kazumasa Y."/>
            <person name="Nakamura Y."/>
            <person name="Ichinomiya M."/>
            <person name="Saitoh K."/>
            <person name="Sato N."/>
            <person name="Blanc-Mathieu R."/>
            <person name="Endo H."/>
            <person name="Kuwata A."/>
            <person name="Ogata H."/>
        </authorList>
    </citation>
    <scope>NUCLEOTIDE SEQUENCE</scope>
</reference>